<name>A0A1G2KA54_9BACT</name>
<organism evidence="1 2">
    <name type="scientific">Candidatus Sungbacteria bacterium RIFCSPHIGHO2_01_FULL_50_25</name>
    <dbReference type="NCBI Taxonomy" id="1802265"/>
    <lineage>
        <taxon>Bacteria</taxon>
        <taxon>Candidatus Sungiibacteriota</taxon>
    </lineage>
</organism>
<comment type="caution">
    <text evidence="1">The sequence shown here is derived from an EMBL/GenBank/DDBJ whole genome shotgun (WGS) entry which is preliminary data.</text>
</comment>
<evidence type="ECO:0000313" key="1">
    <source>
        <dbReference type="EMBL" id="OGZ96319.1"/>
    </source>
</evidence>
<dbReference type="EMBL" id="MHQD01000015">
    <property type="protein sequence ID" value="OGZ96319.1"/>
    <property type="molecule type" value="Genomic_DNA"/>
</dbReference>
<sequence length="80" mass="9523">MEQPPQQEQHKEKRYWNTRYCETIEEAQLPRCGNDYLKDTIYVGEFSDEEWKKFIRSAPRGYDDDPIINGAPVIKKEGIE</sequence>
<gene>
    <name evidence="1" type="ORF">A2847_02880</name>
</gene>
<dbReference type="AlphaFoldDB" id="A0A1G2KA54"/>
<evidence type="ECO:0000313" key="2">
    <source>
        <dbReference type="Proteomes" id="UP000178574"/>
    </source>
</evidence>
<protein>
    <submittedName>
        <fullName evidence="1">Uncharacterized protein</fullName>
    </submittedName>
</protein>
<reference evidence="1 2" key="1">
    <citation type="journal article" date="2016" name="Nat. Commun.">
        <title>Thousands of microbial genomes shed light on interconnected biogeochemical processes in an aquifer system.</title>
        <authorList>
            <person name="Anantharaman K."/>
            <person name="Brown C.T."/>
            <person name="Hug L.A."/>
            <person name="Sharon I."/>
            <person name="Castelle C.J."/>
            <person name="Probst A.J."/>
            <person name="Thomas B.C."/>
            <person name="Singh A."/>
            <person name="Wilkins M.J."/>
            <person name="Karaoz U."/>
            <person name="Brodie E.L."/>
            <person name="Williams K.H."/>
            <person name="Hubbard S.S."/>
            <person name="Banfield J.F."/>
        </authorList>
    </citation>
    <scope>NUCLEOTIDE SEQUENCE [LARGE SCALE GENOMIC DNA]</scope>
</reference>
<proteinExistence type="predicted"/>
<accession>A0A1G2KA54</accession>
<dbReference type="Proteomes" id="UP000178574">
    <property type="component" value="Unassembled WGS sequence"/>
</dbReference>